<evidence type="ECO:0000256" key="1">
    <source>
        <dbReference type="ARBA" id="ARBA00001974"/>
    </source>
</evidence>
<organism evidence="35 36">
    <name type="scientific">Trichonephila clavata</name>
    <name type="common">Joro spider</name>
    <name type="synonym">Nephila clavata</name>
    <dbReference type="NCBI Taxonomy" id="2740835"/>
    <lineage>
        <taxon>Eukaryota</taxon>
        <taxon>Metazoa</taxon>
        <taxon>Ecdysozoa</taxon>
        <taxon>Arthropoda</taxon>
        <taxon>Chelicerata</taxon>
        <taxon>Arachnida</taxon>
        <taxon>Araneae</taxon>
        <taxon>Araneomorphae</taxon>
        <taxon>Entelegynae</taxon>
        <taxon>Araneoidea</taxon>
        <taxon>Nephilidae</taxon>
        <taxon>Trichonephila</taxon>
    </lineage>
</organism>
<evidence type="ECO:0000256" key="3">
    <source>
        <dbReference type="ARBA" id="ARBA00004524"/>
    </source>
</evidence>
<keyword evidence="10 33" id="KW-0274">FAD</keyword>
<proteinExistence type="inferred from homology"/>
<dbReference type="SUPFAM" id="SSF51905">
    <property type="entry name" value="FAD/NAD(P)-binding domain"/>
    <property type="match status" value="2"/>
</dbReference>
<dbReference type="EC" id="1.-.-.-" evidence="33"/>
<dbReference type="GO" id="GO:0050660">
    <property type="term" value="F:flavin adenine dinucleotide binding"/>
    <property type="evidence" value="ECO:0007669"/>
    <property type="project" value="InterPro"/>
</dbReference>
<evidence type="ECO:0000256" key="6">
    <source>
        <dbReference type="ARBA" id="ARBA00022553"/>
    </source>
</evidence>
<comment type="catalytic activity">
    <reaction evidence="25">
        <text>hexan-3-one + NADPH + O2 + H(+) = ethyl butanoate + NADP(+) + H2O</text>
        <dbReference type="Rhea" id="RHEA:54844"/>
        <dbReference type="ChEBI" id="CHEBI:15377"/>
        <dbReference type="ChEBI" id="CHEBI:15378"/>
        <dbReference type="ChEBI" id="CHEBI:15379"/>
        <dbReference type="ChEBI" id="CHEBI:57783"/>
        <dbReference type="ChEBI" id="CHEBI:58349"/>
        <dbReference type="ChEBI" id="CHEBI:88764"/>
        <dbReference type="ChEBI" id="CHEBI:89891"/>
    </reaction>
    <physiologicalReaction direction="left-to-right" evidence="25">
        <dbReference type="Rhea" id="RHEA:54845"/>
    </physiologicalReaction>
</comment>
<dbReference type="PRINTS" id="PR01125">
    <property type="entry name" value="FMOXYGENASE5"/>
</dbReference>
<dbReference type="PANTHER" id="PTHR23023">
    <property type="entry name" value="DIMETHYLANILINE MONOOXYGENASE"/>
    <property type="match status" value="1"/>
</dbReference>
<evidence type="ECO:0000256" key="13">
    <source>
        <dbReference type="ARBA" id="ARBA00022989"/>
    </source>
</evidence>
<evidence type="ECO:0000256" key="14">
    <source>
        <dbReference type="ARBA" id="ARBA00023002"/>
    </source>
</evidence>
<comment type="catalytic activity">
    <reaction evidence="20">
        <text>hypotaurine + NADH + O2 + H(+) = taurine + NAD(+) + H2O</text>
        <dbReference type="Rhea" id="RHEA:74111"/>
        <dbReference type="ChEBI" id="CHEBI:15377"/>
        <dbReference type="ChEBI" id="CHEBI:15378"/>
        <dbReference type="ChEBI" id="CHEBI:15379"/>
        <dbReference type="ChEBI" id="CHEBI:57540"/>
        <dbReference type="ChEBI" id="CHEBI:57853"/>
        <dbReference type="ChEBI" id="CHEBI:57945"/>
        <dbReference type="ChEBI" id="CHEBI:507393"/>
        <dbReference type="EC" id="1.14.13.8"/>
    </reaction>
    <physiologicalReaction direction="left-to-right" evidence="20">
        <dbReference type="Rhea" id="RHEA:74112"/>
    </physiologicalReaction>
</comment>
<keyword evidence="9" id="KW-0256">Endoplasmic reticulum</keyword>
<gene>
    <name evidence="35" type="primary">FMO5</name>
    <name evidence="35" type="ORF">TNCT_73951</name>
</gene>
<dbReference type="GO" id="GO:0050661">
    <property type="term" value="F:NADP binding"/>
    <property type="evidence" value="ECO:0007669"/>
    <property type="project" value="InterPro"/>
</dbReference>
<comment type="catalytic activity">
    <reaction evidence="27">
        <text>trimethylamine + NADPH + O2 = trimethylamine N-oxide + NADP(+) + H2O</text>
        <dbReference type="Rhea" id="RHEA:31979"/>
        <dbReference type="ChEBI" id="CHEBI:15377"/>
        <dbReference type="ChEBI" id="CHEBI:15379"/>
        <dbReference type="ChEBI" id="CHEBI:15724"/>
        <dbReference type="ChEBI" id="CHEBI:57783"/>
        <dbReference type="ChEBI" id="CHEBI:58349"/>
        <dbReference type="ChEBI" id="CHEBI:58389"/>
        <dbReference type="EC" id="1.14.13.148"/>
    </reaction>
    <physiologicalReaction direction="left-to-right" evidence="27">
        <dbReference type="Rhea" id="RHEA:31980"/>
    </physiologicalReaction>
</comment>
<name>A0A8X6F2E5_TRICU</name>
<dbReference type="InterPro" id="IPR002257">
    <property type="entry name" value="Flavin_mOase_5"/>
</dbReference>
<comment type="catalytic activity">
    <reaction evidence="32">
        <text>octan-3-one + NADPH + O2 + H(+) = pentyl propanoate + NADP(+) + H2O</text>
        <dbReference type="Rhea" id="RHEA:54840"/>
        <dbReference type="ChEBI" id="CHEBI:15377"/>
        <dbReference type="ChEBI" id="CHEBI:15378"/>
        <dbReference type="ChEBI" id="CHEBI:15379"/>
        <dbReference type="ChEBI" id="CHEBI:57783"/>
        <dbReference type="ChEBI" id="CHEBI:58349"/>
        <dbReference type="ChEBI" id="CHEBI:80946"/>
        <dbReference type="ChEBI" id="CHEBI:87373"/>
    </reaction>
    <physiologicalReaction direction="left-to-right" evidence="32">
        <dbReference type="Rhea" id="RHEA:54841"/>
    </physiologicalReaction>
</comment>
<evidence type="ECO:0000256" key="19">
    <source>
        <dbReference type="ARBA" id="ARBA00045957"/>
    </source>
</evidence>
<evidence type="ECO:0000256" key="7">
    <source>
        <dbReference type="ARBA" id="ARBA00022630"/>
    </source>
</evidence>
<dbReference type="GO" id="GO:0034899">
    <property type="term" value="F:trimethylamine monooxygenase activity"/>
    <property type="evidence" value="ECO:0007669"/>
    <property type="project" value="UniProtKB-EC"/>
</dbReference>
<evidence type="ECO:0000313" key="36">
    <source>
        <dbReference type="Proteomes" id="UP000887116"/>
    </source>
</evidence>
<dbReference type="AlphaFoldDB" id="A0A8X6F2E5"/>
<feature type="transmembrane region" description="Helical" evidence="34">
    <location>
        <begin position="542"/>
        <end position="559"/>
    </location>
</feature>
<comment type="similarity">
    <text evidence="4 33">Belongs to the FMO family.</text>
</comment>
<evidence type="ECO:0000256" key="5">
    <source>
        <dbReference type="ARBA" id="ARBA00022481"/>
    </source>
</evidence>
<sequence length="601" mass="68943">MASKKKVLVIGGGFSGIGSIKCLKEEGYDPICYEKTSHFGGTWYYREETPMGIPSIMPTTVINHSKEMGALTNFVPDKKYPNYMRHHELLNLLTDVAEKYDCFKHIIYNREVIGVKRTADYEETGRWSVTVKNTETGEITEDVFDAVWVGVGHITYPKMAEYPGMDKYQGTIMHTHSLKRVDKFRDKKVLVIGIGCSGLDAAAEISNVSSQVYLSTRNGAWVLPRVGPYGLPFDYAMLRRFVTVMQAVMGVKFASWYLETFQINKKFNHNLYNLRPAYHALSKDPAINDLLPAKLITGSVVIRKDVKCFTEKGVIFENETQVTEVDAVVMATGYQWQFPFLEEGTVSTENGRINLYKCVFPPHLKHPTLAIIGFILPFGPGFPLGEMQCRWAAQLLSGNHKLPSQEAMMEDIKKRHEENLKRYAPSNKLTVRVDYIQYLDEIATEIGCKPNLWKLLFTDTKLFWALAFGPSLPYQYRLEGPHKWDGARNAILTAHERVRHPLSGEYKKSTKRSLSLRPYLKYIIIILLMMFWFTQRETSVKCYLTTLIVPYFMSWKGFYKKYFFSLLMMPFFISWPGFVSSWAITIFIPILLATVTSLIKI</sequence>
<evidence type="ECO:0000256" key="25">
    <source>
        <dbReference type="ARBA" id="ARBA00047977"/>
    </source>
</evidence>
<keyword evidence="16" id="KW-0443">Lipid metabolism</keyword>
<dbReference type="GO" id="GO:0006629">
    <property type="term" value="P:lipid metabolic process"/>
    <property type="evidence" value="ECO:0007669"/>
    <property type="project" value="UniProtKB-KW"/>
</dbReference>
<evidence type="ECO:0000256" key="15">
    <source>
        <dbReference type="ARBA" id="ARBA00023033"/>
    </source>
</evidence>
<dbReference type="Proteomes" id="UP000887116">
    <property type="component" value="Unassembled WGS sequence"/>
</dbReference>
<dbReference type="InterPro" id="IPR050346">
    <property type="entry name" value="FMO-like"/>
</dbReference>
<dbReference type="EMBL" id="BMAO01020686">
    <property type="protein sequence ID" value="GFQ69143.1"/>
    <property type="molecule type" value="Genomic_DNA"/>
</dbReference>
<evidence type="ECO:0000256" key="28">
    <source>
        <dbReference type="ARBA" id="ARBA00048459"/>
    </source>
</evidence>
<keyword evidence="17 34" id="KW-0472">Membrane</keyword>
<evidence type="ECO:0000256" key="4">
    <source>
        <dbReference type="ARBA" id="ARBA00009183"/>
    </source>
</evidence>
<comment type="catalytic activity">
    <reaction evidence="28">
        <text>octan-3-one + NADPH + O2 + H(+) = ethyl hexanoate + NADP(+) + H2O</text>
        <dbReference type="Rhea" id="RHEA:54856"/>
        <dbReference type="ChEBI" id="CHEBI:15377"/>
        <dbReference type="ChEBI" id="CHEBI:15378"/>
        <dbReference type="ChEBI" id="CHEBI:15379"/>
        <dbReference type="ChEBI" id="CHEBI:57783"/>
        <dbReference type="ChEBI" id="CHEBI:58349"/>
        <dbReference type="ChEBI" id="CHEBI:80946"/>
        <dbReference type="ChEBI" id="CHEBI:86055"/>
    </reaction>
    <physiologicalReaction direction="left-to-right" evidence="28">
        <dbReference type="Rhea" id="RHEA:54857"/>
    </physiologicalReaction>
</comment>
<keyword evidence="36" id="KW-1185">Reference proteome</keyword>
<dbReference type="PIRSF" id="PIRSF000332">
    <property type="entry name" value="FMO"/>
    <property type="match status" value="1"/>
</dbReference>
<evidence type="ECO:0000256" key="24">
    <source>
        <dbReference type="ARBA" id="ARBA00047864"/>
    </source>
</evidence>
<evidence type="ECO:0000256" key="33">
    <source>
        <dbReference type="RuleBase" id="RU361177"/>
    </source>
</evidence>
<accession>A0A8X6F2E5</accession>
<dbReference type="OrthoDB" id="66881at2759"/>
<keyword evidence="5" id="KW-0488">Methylation</keyword>
<protein>
    <recommendedName>
        <fullName evidence="33">Flavin-containing monooxygenase</fullName>
        <ecNumber evidence="33">1.-.-.-</ecNumber>
    </recommendedName>
</protein>
<comment type="catalytic activity">
    <reaction evidence="30">
        <text>heptan-4-one + NADPH + O2 + H(+) = propyl butanoate + NADP(+) + H2O</text>
        <dbReference type="Rhea" id="RHEA:54852"/>
        <dbReference type="ChEBI" id="CHEBI:15377"/>
        <dbReference type="ChEBI" id="CHEBI:15378"/>
        <dbReference type="ChEBI" id="CHEBI:15379"/>
        <dbReference type="ChEBI" id="CHEBI:57783"/>
        <dbReference type="ChEBI" id="CHEBI:58349"/>
        <dbReference type="ChEBI" id="CHEBI:89484"/>
        <dbReference type="ChEBI" id="CHEBI:89719"/>
    </reaction>
    <physiologicalReaction direction="left-to-right" evidence="30">
        <dbReference type="Rhea" id="RHEA:54853"/>
    </physiologicalReaction>
</comment>
<evidence type="ECO:0000256" key="31">
    <source>
        <dbReference type="ARBA" id="ARBA00049443"/>
    </source>
</evidence>
<evidence type="ECO:0000256" key="21">
    <source>
        <dbReference type="ARBA" id="ARBA00047426"/>
    </source>
</evidence>
<comment type="catalytic activity">
    <reaction evidence="22">
        <text>heptan-2-one + NADPH + O2 + H(+) = pentyl acetate + NADP(+) + H2O</text>
        <dbReference type="Rhea" id="RHEA:54836"/>
        <dbReference type="ChEBI" id="CHEBI:5672"/>
        <dbReference type="ChEBI" id="CHEBI:15377"/>
        <dbReference type="ChEBI" id="CHEBI:15378"/>
        <dbReference type="ChEBI" id="CHEBI:15379"/>
        <dbReference type="ChEBI" id="CHEBI:57783"/>
        <dbReference type="ChEBI" id="CHEBI:58349"/>
        <dbReference type="ChEBI" id="CHEBI:87362"/>
    </reaction>
    <physiologicalReaction direction="left-to-right" evidence="22">
        <dbReference type="Rhea" id="RHEA:54837"/>
    </physiologicalReaction>
</comment>
<evidence type="ECO:0000256" key="34">
    <source>
        <dbReference type="SAM" id="Phobius"/>
    </source>
</evidence>
<comment type="function">
    <text evidence="19">Broad spectrum monooxygenase that catalyzes the oxygenation of a wide variety of nitrogen- and sulfur-containing compounds including xenobiotics. Catalyzes the S-oxygenation of hypotaurine to produce taurine, an organic osmolyte involved in cell volume regulation as well as a variety of cytoprotective and developmental processes. In vitro, catalyzes the N-oxygenation of trimethylamine (TMA) to produce trimethylamine N-oxide (TMAO) and could therefore participate to the detoxification of this compound that is generated by the action of gut microbiota from dietary precursors such as choline, choline containing compounds, betaine or L-carnitine.</text>
</comment>
<dbReference type="Pfam" id="PF00743">
    <property type="entry name" value="FMO-like"/>
    <property type="match status" value="1"/>
</dbReference>
<dbReference type="InterPro" id="IPR036188">
    <property type="entry name" value="FAD/NAD-bd_sf"/>
</dbReference>
<dbReference type="GO" id="GO:0005789">
    <property type="term" value="C:endoplasmic reticulum membrane"/>
    <property type="evidence" value="ECO:0007669"/>
    <property type="project" value="UniProtKB-SubCell"/>
</dbReference>
<keyword evidence="8 34" id="KW-0812">Transmembrane</keyword>
<dbReference type="InterPro" id="IPR000960">
    <property type="entry name" value="Flavin_mOase"/>
</dbReference>
<evidence type="ECO:0000256" key="27">
    <source>
        <dbReference type="ARBA" id="ARBA00048088"/>
    </source>
</evidence>
<keyword evidence="11" id="KW-0492">Microsome</keyword>
<evidence type="ECO:0000313" key="35">
    <source>
        <dbReference type="EMBL" id="GFQ69143.1"/>
    </source>
</evidence>
<evidence type="ECO:0000256" key="10">
    <source>
        <dbReference type="ARBA" id="ARBA00022827"/>
    </source>
</evidence>
<dbReference type="PRINTS" id="PR00370">
    <property type="entry name" value="FMOXYGENASE"/>
</dbReference>
<comment type="subcellular location">
    <subcellularLocation>
        <location evidence="2">Endoplasmic reticulum membrane</location>
        <topology evidence="2">Single-pass membrane protein</topology>
    </subcellularLocation>
    <subcellularLocation>
        <location evidence="3">Microsome membrane</location>
    </subcellularLocation>
</comment>
<evidence type="ECO:0000256" key="2">
    <source>
        <dbReference type="ARBA" id="ARBA00004389"/>
    </source>
</evidence>
<dbReference type="Gene3D" id="3.50.50.60">
    <property type="entry name" value="FAD/NAD(P)-binding domain"/>
    <property type="match status" value="1"/>
</dbReference>
<keyword evidence="7 33" id="KW-0285">Flavoprotein</keyword>
<feature type="transmembrane region" description="Helical" evidence="34">
    <location>
        <begin position="519"/>
        <end position="535"/>
    </location>
</feature>
<evidence type="ECO:0000256" key="8">
    <source>
        <dbReference type="ARBA" id="ARBA00022692"/>
    </source>
</evidence>
<dbReference type="InterPro" id="IPR020946">
    <property type="entry name" value="Flavin_mOase-like"/>
</dbReference>
<dbReference type="FunFam" id="3.50.50.60:FF:000159">
    <property type="entry name" value="Dimethylaniline monooxygenase [N-oxide-forming]"/>
    <property type="match status" value="1"/>
</dbReference>
<comment type="catalytic activity">
    <reaction evidence="24">
        <text>NADPH + O2 + H(+) = H2O2 + NADP(+)</text>
        <dbReference type="Rhea" id="RHEA:11260"/>
        <dbReference type="ChEBI" id="CHEBI:15378"/>
        <dbReference type="ChEBI" id="CHEBI:15379"/>
        <dbReference type="ChEBI" id="CHEBI:16240"/>
        <dbReference type="ChEBI" id="CHEBI:57783"/>
        <dbReference type="ChEBI" id="CHEBI:58349"/>
        <dbReference type="EC" id="1.6.3.1"/>
    </reaction>
    <physiologicalReaction direction="left-to-right" evidence="24">
        <dbReference type="Rhea" id="RHEA:11261"/>
    </physiologicalReaction>
</comment>
<evidence type="ECO:0000256" key="22">
    <source>
        <dbReference type="ARBA" id="ARBA00047574"/>
    </source>
</evidence>
<reference evidence="35" key="1">
    <citation type="submission" date="2020-07" db="EMBL/GenBank/DDBJ databases">
        <title>Multicomponent nature underlies the extraordinary mechanical properties of spider dragline silk.</title>
        <authorList>
            <person name="Kono N."/>
            <person name="Nakamura H."/>
            <person name="Mori M."/>
            <person name="Yoshida Y."/>
            <person name="Ohtoshi R."/>
            <person name="Malay A.D."/>
            <person name="Moran D.A.P."/>
            <person name="Tomita M."/>
            <person name="Numata K."/>
            <person name="Arakawa K."/>
        </authorList>
    </citation>
    <scope>NUCLEOTIDE SEQUENCE</scope>
</reference>
<evidence type="ECO:0000256" key="29">
    <source>
        <dbReference type="ARBA" id="ARBA00048989"/>
    </source>
</evidence>
<evidence type="ECO:0000256" key="9">
    <source>
        <dbReference type="ARBA" id="ARBA00022824"/>
    </source>
</evidence>
<comment type="cofactor">
    <cofactor evidence="1 33">
        <name>FAD</name>
        <dbReference type="ChEBI" id="CHEBI:57692"/>
    </cofactor>
</comment>
<evidence type="ECO:0000256" key="17">
    <source>
        <dbReference type="ARBA" id="ARBA00023136"/>
    </source>
</evidence>
<keyword evidence="12" id="KW-0521">NADP</keyword>
<dbReference type="GO" id="GO:0016174">
    <property type="term" value="F:NAD(P)H oxidase H2O2-forming activity"/>
    <property type="evidence" value="ECO:0007669"/>
    <property type="project" value="UniProtKB-EC"/>
</dbReference>
<evidence type="ECO:0000256" key="30">
    <source>
        <dbReference type="ARBA" id="ARBA00048990"/>
    </source>
</evidence>
<comment type="catalytic activity">
    <reaction evidence="21">
        <text>hexan-3-one + NADPH + O2 + H(+) = propyl propanoate + NADP(+) + H2O</text>
        <dbReference type="Rhea" id="RHEA:54848"/>
        <dbReference type="ChEBI" id="CHEBI:15377"/>
        <dbReference type="ChEBI" id="CHEBI:15378"/>
        <dbReference type="ChEBI" id="CHEBI:15379"/>
        <dbReference type="ChEBI" id="CHEBI:57783"/>
        <dbReference type="ChEBI" id="CHEBI:58349"/>
        <dbReference type="ChEBI" id="CHEBI:89828"/>
        <dbReference type="ChEBI" id="CHEBI:89891"/>
    </reaction>
    <physiologicalReaction direction="left-to-right" evidence="21">
        <dbReference type="Rhea" id="RHEA:54849"/>
    </physiologicalReaction>
</comment>
<evidence type="ECO:0000256" key="23">
    <source>
        <dbReference type="ARBA" id="ARBA00047855"/>
    </source>
</evidence>
<comment type="catalytic activity">
    <reaction evidence="26">
        <text>hypotaurine + NADPH + O2 + H(+) = taurine + NADP(+) + H2O</text>
        <dbReference type="Rhea" id="RHEA:69819"/>
        <dbReference type="ChEBI" id="CHEBI:15377"/>
        <dbReference type="ChEBI" id="CHEBI:15378"/>
        <dbReference type="ChEBI" id="CHEBI:15379"/>
        <dbReference type="ChEBI" id="CHEBI:57783"/>
        <dbReference type="ChEBI" id="CHEBI:57853"/>
        <dbReference type="ChEBI" id="CHEBI:58349"/>
        <dbReference type="ChEBI" id="CHEBI:507393"/>
        <dbReference type="EC" id="1.14.13.8"/>
    </reaction>
    <physiologicalReaction direction="left-to-right" evidence="26">
        <dbReference type="Rhea" id="RHEA:69820"/>
    </physiologicalReaction>
</comment>
<comment type="catalytic activity">
    <reaction evidence="31">
        <text>N,N-dimethylaniline + NADPH + O2 + H(+) = N,N-dimethylaniline N-oxide + NADP(+) + H2O</text>
        <dbReference type="Rhea" id="RHEA:24468"/>
        <dbReference type="ChEBI" id="CHEBI:15377"/>
        <dbReference type="ChEBI" id="CHEBI:15378"/>
        <dbReference type="ChEBI" id="CHEBI:15379"/>
        <dbReference type="ChEBI" id="CHEBI:16269"/>
        <dbReference type="ChEBI" id="CHEBI:17735"/>
        <dbReference type="ChEBI" id="CHEBI:57783"/>
        <dbReference type="ChEBI" id="CHEBI:58349"/>
        <dbReference type="EC" id="1.14.13.8"/>
    </reaction>
    <physiologicalReaction direction="left-to-right" evidence="31">
        <dbReference type="Rhea" id="RHEA:24469"/>
    </physiologicalReaction>
</comment>
<comment type="caution">
    <text evidence="35">The sequence shown here is derived from an EMBL/GenBank/DDBJ whole genome shotgun (WGS) entry which is preliminary data.</text>
</comment>
<evidence type="ECO:0000256" key="20">
    <source>
        <dbReference type="ARBA" id="ARBA00047338"/>
    </source>
</evidence>
<keyword evidence="13 34" id="KW-1133">Transmembrane helix</keyword>
<evidence type="ECO:0000256" key="16">
    <source>
        <dbReference type="ARBA" id="ARBA00023098"/>
    </source>
</evidence>
<comment type="catalytic activity">
    <reaction evidence="29">
        <text>(2E)-geranial + NADPH + O2 + H(+) = (1E)-2,6-dimethylhepta-1,5-dien-1-yl formate + NADP(+) + H2O</text>
        <dbReference type="Rhea" id="RHEA:54860"/>
        <dbReference type="ChEBI" id="CHEBI:15377"/>
        <dbReference type="ChEBI" id="CHEBI:15378"/>
        <dbReference type="ChEBI" id="CHEBI:15379"/>
        <dbReference type="ChEBI" id="CHEBI:16980"/>
        <dbReference type="ChEBI" id="CHEBI:57783"/>
        <dbReference type="ChEBI" id="CHEBI:58349"/>
        <dbReference type="ChEBI" id="CHEBI:138375"/>
    </reaction>
    <physiologicalReaction direction="left-to-right" evidence="29">
        <dbReference type="Rhea" id="RHEA:54861"/>
    </physiologicalReaction>
</comment>
<evidence type="ECO:0000256" key="26">
    <source>
        <dbReference type="ARBA" id="ARBA00048041"/>
    </source>
</evidence>
<evidence type="ECO:0000256" key="18">
    <source>
        <dbReference type="ARBA" id="ARBA00045722"/>
    </source>
</evidence>
<evidence type="ECO:0000256" key="32">
    <source>
        <dbReference type="ARBA" id="ARBA00049475"/>
    </source>
</evidence>
<feature type="transmembrane region" description="Helical" evidence="34">
    <location>
        <begin position="579"/>
        <end position="599"/>
    </location>
</feature>
<evidence type="ECO:0000256" key="12">
    <source>
        <dbReference type="ARBA" id="ARBA00022857"/>
    </source>
</evidence>
<evidence type="ECO:0000256" key="11">
    <source>
        <dbReference type="ARBA" id="ARBA00022848"/>
    </source>
</evidence>
<comment type="catalytic activity">
    <reaction evidence="23">
        <text>sulcatone + NADPH + O2 + H(+) = 4-methylpent-3-en-1-yl acetate + NADP(+) + H2O</text>
        <dbReference type="Rhea" id="RHEA:54864"/>
        <dbReference type="ChEBI" id="CHEBI:15377"/>
        <dbReference type="ChEBI" id="CHEBI:15378"/>
        <dbReference type="ChEBI" id="CHEBI:15379"/>
        <dbReference type="ChEBI" id="CHEBI:16310"/>
        <dbReference type="ChEBI" id="CHEBI:57783"/>
        <dbReference type="ChEBI" id="CHEBI:58349"/>
        <dbReference type="ChEBI" id="CHEBI:138373"/>
    </reaction>
    <physiologicalReaction direction="left-to-right" evidence="23">
        <dbReference type="Rhea" id="RHEA:54865"/>
    </physiologicalReaction>
</comment>
<dbReference type="GO" id="GO:0004499">
    <property type="term" value="F:N,N-dimethylaniline monooxygenase activity"/>
    <property type="evidence" value="ECO:0007669"/>
    <property type="project" value="InterPro"/>
</dbReference>
<keyword evidence="15 33" id="KW-0503">Monooxygenase</keyword>
<comment type="function">
    <text evidence="18">Acts as a Baeyer-Villiger monooxygenase on a broad range of substrates. Catalyzes the insertion of an oxygen atom into a carbon-carbon bond adjacent to a carbonyl, which converts ketones to esters. Active on diverse carbonyl compounds, whereas soft nucleophiles are mostly non- or poorly reactive. In contrast with other forms of FMO it is non- or poorly active on 'classical' substrates such as drugs, pesticides, and dietary components containing soft nucleophilic heteroatoms. Able to oxidize drug molecules bearing a carbonyl group on an aliphatic chain, such as nabumetone and pentoxifylline. Also, in the absence of substrates, shows slow but yet significant NADPH oxidase activity. Acts as a positive modulator of cholesterol biosynthesis as well as glucose homeostasis, promoting metabolic aging via pleiotropic effects.</text>
</comment>
<keyword evidence="6" id="KW-0597">Phosphoprotein</keyword>
<keyword evidence="14 33" id="KW-0560">Oxidoreductase</keyword>